<dbReference type="AlphaFoldDB" id="A0AAV5U8E5"/>
<dbReference type="EMBL" id="BTSX01000006">
    <property type="protein sequence ID" value="GMT03139.1"/>
    <property type="molecule type" value="Genomic_DNA"/>
</dbReference>
<feature type="non-terminal residue" evidence="1">
    <location>
        <position position="1"/>
    </location>
</feature>
<evidence type="ECO:0000313" key="3">
    <source>
        <dbReference type="Proteomes" id="UP001432027"/>
    </source>
</evidence>
<comment type="caution">
    <text evidence="1">The sequence shown here is derived from an EMBL/GenBank/DDBJ whole genome shotgun (WGS) entry which is preliminary data.</text>
</comment>
<keyword evidence="3" id="KW-1185">Reference proteome</keyword>
<sequence length="83" mass="9536">IFEHVISIATNILLIADPNRYNVIHNSASFICMLLHDQISDYAKTVLNVLSQREELVAVLWRHMFNAPLSNVVRLVCYLLNLD</sequence>
<evidence type="ECO:0000313" key="2">
    <source>
        <dbReference type="EMBL" id="GMT03140.1"/>
    </source>
</evidence>
<name>A0AAV5U8E5_9BILA</name>
<proteinExistence type="predicted"/>
<evidence type="ECO:0000313" key="1">
    <source>
        <dbReference type="EMBL" id="GMT03139.1"/>
    </source>
</evidence>
<accession>A0AAV5U8E5</accession>
<protein>
    <submittedName>
        <fullName evidence="1">Uncharacterized protein</fullName>
    </submittedName>
</protein>
<reference evidence="1" key="1">
    <citation type="submission" date="2023-10" db="EMBL/GenBank/DDBJ databases">
        <title>Genome assembly of Pristionchus species.</title>
        <authorList>
            <person name="Yoshida K."/>
            <person name="Sommer R.J."/>
        </authorList>
    </citation>
    <scope>NUCLEOTIDE SEQUENCE</scope>
    <source>
        <strain evidence="1">RS0144</strain>
    </source>
</reference>
<dbReference type="Proteomes" id="UP001432027">
    <property type="component" value="Unassembled WGS sequence"/>
</dbReference>
<dbReference type="EMBL" id="BTSX01000006">
    <property type="protein sequence ID" value="GMT03140.1"/>
    <property type="molecule type" value="Genomic_DNA"/>
</dbReference>
<organism evidence="1 3">
    <name type="scientific">Pristionchus entomophagus</name>
    <dbReference type="NCBI Taxonomy" id="358040"/>
    <lineage>
        <taxon>Eukaryota</taxon>
        <taxon>Metazoa</taxon>
        <taxon>Ecdysozoa</taxon>
        <taxon>Nematoda</taxon>
        <taxon>Chromadorea</taxon>
        <taxon>Rhabditida</taxon>
        <taxon>Rhabditina</taxon>
        <taxon>Diplogasteromorpha</taxon>
        <taxon>Diplogasteroidea</taxon>
        <taxon>Neodiplogasteridae</taxon>
        <taxon>Pristionchus</taxon>
    </lineage>
</organism>
<gene>
    <name evidence="1" type="ORF">PENTCL1PPCAC_25313</name>
    <name evidence="2" type="ORF">PENTCL1PPCAC_25314</name>
</gene>
<feature type="non-terminal residue" evidence="1">
    <location>
        <position position="83"/>
    </location>
</feature>